<gene>
    <name evidence="1" type="ORF">RIF29_33886</name>
</gene>
<comment type="caution">
    <text evidence="1">The sequence shown here is derived from an EMBL/GenBank/DDBJ whole genome shotgun (WGS) entry which is preliminary data.</text>
</comment>
<protein>
    <submittedName>
        <fullName evidence="1">Uncharacterized protein</fullName>
    </submittedName>
</protein>
<dbReference type="EMBL" id="JAYWIO010000007">
    <property type="protein sequence ID" value="KAK7251024.1"/>
    <property type="molecule type" value="Genomic_DNA"/>
</dbReference>
<organism evidence="1 2">
    <name type="scientific">Crotalaria pallida</name>
    <name type="common">Smooth rattlebox</name>
    <name type="synonym">Crotalaria striata</name>
    <dbReference type="NCBI Taxonomy" id="3830"/>
    <lineage>
        <taxon>Eukaryota</taxon>
        <taxon>Viridiplantae</taxon>
        <taxon>Streptophyta</taxon>
        <taxon>Embryophyta</taxon>
        <taxon>Tracheophyta</taxon>
        <taxon>Spermatophyta</taxon>
        <taxon>Magnoliopsida</taxon>
        <taxon>eudicotyledons</taxon>
        <taxon>Gunneridae</taxon>
        <taxon>Pentapetalae</taxon>
        <taxon>rosids</taxon>
        <taxon>fabids</taxon>
        <taxon>Fabales</taxon>
        <taxon>Fabaceae</taxon>
        <taxon>Papilionoideae</taxon>
        <taxon>50 kb inversion clade</taxon>
        <taxon>genistoids sensu lato</taxon>
        <taxon>core genistoids</taxon>
        <taxon>Crotalarieae</taxon>
        <taxon>Crotalaria</taxon>
    </lineage>
</organism>
<evidence type="ECO:0000313" key="1">
    <source>
        <dbReference type="EMBL" id="KAK7251024.1"/>
    </source>
</evidence>
<proteinExistence type="predicted"/>
<sequence length="233" mass="26600">MNQNANFLGNLPNHYEEYSFYLGNFYLSNSPTWVLQSNMYEHHVEISLGITNNPTAAIAFNWQSIQYPNYAYSLVSSGQMNPYIALDSSITMNEHNFVSRPEIHGGGYSRTHFISSLPPSNYETRSRMLAEVSATLDYVLTDDTLRIEESIIVDYGSFIFHIIEVRPNQQLLVDNISNEGVILIEEEDEVSNMGLSEDRVMMHIGHGNFEFVEEETIDNKEACCICQVRMDIS</sequence>
<reference evidence="1 2" key="1">
    <citation type="submission" date="2024-01" db="EMBL/GenBank/DDBJ databases">
        <title>The genomes of 5 underutilized Papilionoideae crops provide insights into root nodulation and disease resistanc.</title>
        <authorList>
            <person name="Yuan L."/>
        </authorList>
    </citation>
    <scope>NUCLEOTIDE SEQUENCE [LARGE SCALE GENOMIC DNA]</scope>
    <source>
        <strain evidence="1">ZHUSHIDOU_FW_LH</strain>
        <tissue evidence="1">Leaf</tissue>
    </source>
</reference>
<name>A0AAN9EB39_CROPI</name>
<keyword evidence="2" id="KW-1185">Reference proteome</keyword>
<accession>A0AAN9EB39</accession>
<dbReference type="AlphaFoldDB" id="A0AAN9EB39"/>
<dbReference type="Proteomes" id="UP001372338">
    <property type="component" value="Unassembled WGS sequence"/>
</dbReference>
<evidence type="ECO:0000313" key="2">
    <source>
        <dbReference type="Proteomes" id="UP001372338"/>
    </source>
</evidence>